<evidence type="ECO:0000256" key="3">
    <source>
        <dbReference type="ARBA" id="ARBA00023002"/>
    </source>
</evidence>
<keyword evidence="6" id="KW-1185">Reference proteome</keyword>
<evidence type="ECO:0000313" key="5">
    <source>
        <dbReference type="EMBL" id="MCF7560724.1"/>
    </source>
</evidence>
<dbReference type="Gene3D" id="2.60.130.10">
    <property type="entry name" value="Aromatic compound dioxygenase"/>
    <property type="match status" value="1"/>
</dbReference>
<dbReference type="RefSeq" id="WP_237231404.1">
    <property type="nucleotide sequence ID" value="NZ_JAKKDV010000003.1"/>
</dbReference>
<dbReference type="InterPro" id="IPR000627">
    <property type="entry name" value="Intradiol_dOase_C"/>
</dbReference>
<gene>
    <name evidence="5" type="ORF">L3X39_08740</name>
</gene>
<dbReference type="Proteomes" id="UP001200022">
    <property type="component" value="Unassembled WGS sequence"/>
</dbReference>
<dbReference type="PANTHER" id="PTHR33711:SF10">
    <property type="entry name" value="INTRADIOL RING-CLEAVAGE DIOXYGENASES DOMAIN-CONTAINING PROTEIN"/>
    <property type="match status" value="1"/>
</dbReference>
<dbReference type="GO" id="GO:0051213">
    <property type="term" value="F:dioxygenase activity"/>
    <property type="evidence" value="ECO:0007669"/>
    <property type="project" value="UniProtKB-KW"/>
</dbReference>
<dbReference type="InterPro" id="IPR050770">
    <property type="entry name" value="Intradiol_RC_Dioxygenase"/>
</dbReference>
<dbReference type="EMBL" id="JAKKDV010000003">
    <property type="protein sequence ID" value="MCF7560724.1"/>
    <property type="molecule type" value="Genomic_DNA"/>
</dbReference>
<keyword evidence="3" id="KW-0560">Oxidoreductase</keyword>
<feature type="domain" description="Intradiol ring-cleavage dioxygenases" evidence="4">
    <location>
        <begin position="53"/>
        <end position="172"/>
    </location>
</feature>
<reference evidence="5 6" key="1">
    <citation type="submission" date="2022-01" db="EMBL/GenBank/DDBJ databases">
        <title>Draft genome sequence of Sabulilitoribacter multivorans KCTC 32326.</title>
        <authorList>
            <person name="Oh J.-S."/>
        </authorList>
    </citation>
    <scope>NUCLEOTIDE SEQUENCE [LARGE SCALE GENOMIC DNA]</scope>
    <source>
        <strain evidence="5 6">M-M16</strain>
    </source>
</reference>
<evidence type="ECO:0000259" key="4">
    <source>
        <dbReference type="Pfam" id="PF00775"/>
    </source>
</evidence>
<dbReference type="PANTHER" id="PTHR33711">
    <property type="entry name" value="DIOXYGENASE, PUTATIVE (AFU_ORTHOLOGUE AFUA_2G02910)-RELATED"/>
    <property type="match status" value="1"/>
</dbReference>
<dbReference type="Pfam" id="PF00775">
    <property type="entry name" value="Dioxygenase_C"/>
    <property type="match status" value="1"/>
</dbReference>
<proteinExistence type="inferred from homology"/>
<evidence type="ECO:0000256" key="2">
    <source>
        <dbReference type="ARBA" id="ARBA00022964"/>
    </source>
</evidence>
<dbReference type="SUPFAM" id="SSF49482">
    <property type="entry name" value="Aromatic compound dioxygenase"/>
    <property type="match status" value="1"/>
</dbReference>
<name>A0ABS9IJF0_9FLAO</name>
<accession>A0ABS9IJF0</accession>
<organism evidence="5 6">
    <name type="scientific">Flaviramulus multivorans</name>
    <dbReference type="NCBI Taxonomy" id="1304750"/>
    <lineage>
        <taxon>Bacteria</taxon>
        <taxon>Pseudomonadati</taxon>
        <taxon>Bacteroidota</taxon>
        <taxon>Flavobacteriia</taxon>
        <taxon>Flavobacteriales</taxon>
        <taxon>Flavobacteriaceae</taxon>
        <taxon>Flaviramulus</taxon>
    </lineage>
</organism>
<comment type="similarity">
    <text evidence="1">Belongs to the intradiol ring-cleavage dioxygenase family.</text>
</comment>
<keyword evidence="2 5" id="KW-0223">Dioxygenase</keyword>
<sequence>MYKLYFTLFAFAIFSSCIESQNKIVGGPCEGCEAVYEYGDKILKHVDTITGFNTLGNKIKVSGVVYQLDGKTPAKNVILYIYHTDNKGKYPTNANSNGWERRHGYLRTWLKTSENGTYAFYTTRPASYPNSNVPQHIHITVKEPDKTEYYVEDFYFNDDPYLTKNIKVRARPRGGSGVIALKRTGELKEAKRNIILGLNIPNY</sequence>
<comment type="caution">
    <text evidence="5">The sequence shown here is derived from an EMBL/GenBank/DDBJ whole genome shotgun (WGS) entry which is preliminary data.</text>
</comment>
<evidence type="ECO:0000313" key="6">
    <source>
        <dbReference type="Proteomes" id="UP001200022"/>
    </source>
</evidence>
<dbReference type="InterPro" id="IPR015889">
    <property type="entry name" value="Intradiol_dOase_core"/>
</dbReference>
<dbReference type="PROSITE" id="PS51257">
    <property type="entry name" value="PROKAR_LIPOPROTEIN"/>
    <property type="match status" value="1"/>
</dbReference>
<evidence type="ECO:0000256" key="1">
    <source>
        <dbReference type="ARBA" id="ARBA00007825"/>
    </source>
</evidence>
<protein>
    <submittedName>
        <fullName evidence="5">Intradiol ring-cleavage dioxygenase</fullName>
    </submittedName>
</protein>